<dbReference type="PANTHER" id="PTHR42727:SF1">
    <property type="entry name" value="PHOSPHATE TRANSPORT SYSTEM PERMEASE"/>
    <property type="match status" value="1"/>
</dbReference>
<evidence type="ECO:0000256" key="3">
    <source>
        <dbReference type="ARBA" id="ARBA00022989"/>
    </source>
</evidence>
<evidence type="ECO:0000259" key="6">
    <source>
        <dbReference type="PROSITE" id="PS50928"/>
    </source>
</evidence>
<feature type="transmembrane region" description="Helical" evidence="5">
    <location>
        <begin position="728"/>
        <end position="749"/>
    </location>
</feature>
<dbReference type="Proteomes" id="UP000238196">
    <property type="component" value="Unassembled WGS sequence"/>
</dbReference>
<dbReference type="Gene3D" id="2.130.10.10">
    <property type="entry name" value="YVTN repeat-like/Quinoprotein amine dehydrogenase"/>
    <property type="match status" value="1"/>
</dbReference>
<keyword evidence="2 5" id="KW-0812">Transmembrane</keyword>
<keyword evidence="5" id="KW-0813">Transport</keyword>
<evidence type="ECO:0000256" key="5">
    <source>
        <dbReference type="RuleBase" id="RU363032"/>
    </source>
</evidence>
<dbReference type="InterPro" id="IPR015943">
    <property type="entry name" value="WD40/YVTN_repeat-like_dom_sf"/>
</dbReference>
<feature type="transmembrane region" description="Helical" evidence="5">
    <location>
        <begin position="531"/>
        <end position="553"/>
    </location>
</feature>
<dbReference type="InterPro" id="IPR035906">
    <property type="entry name" value="MetI-like_sf"/>
</dbReference>
<dbReference type="Pfam" id="PF00528">
    <property type="entry name" value="BPD_transp_1"/>
    <property type="match status" value="1"/>
</dbReference>
<comment type="similarity">
    <text evidence="5">Belongs to the binding-protein-dependent transport system permease family.</text>
</comment>
<comment type="subcellular location">
    <subcellularLocation>
        <location evidence="1 5">Cell membrane</location>
        <topology evidence="1 5">Multi-pass membrane protein</topology>
    </subcellularLocation>
</comment>
<dbReference type="InterPro" id="IPR011047">
    <property type="entry name" value="Quinoprotein_ADH-like_sf"/>
</dbReference>
<evidence type="ECO:0000313" key="7">
    <source>
        <dbReference type="EMBL" id="PPC78016.1"/>
    </source>
</evidence>
<evidence type="ECO:0000313" key="8">
    <source>
        <dbReference type="Proteomes" id="UP000238196"/>
    </source>
</evidence>
<dbReference type="InterPro" id="IPR000515">
    <property type="entry name" value="MetI-like"/>
</dbReference>
<organism evidence="7 8">
    <name type="scientific">Proteobacteria bacterium 228</name>
    <dbReference type="NCBI Taxonomy" id="2083153"/>
    <lineage>
        <taxon>Bacteria</taxon>
        <taxon>Pseudomonadati</taxon>
        <taxon>Pseudomonadota</taxon>
    </lineage>
</organism>
<sequence length="763" mass="83620">MNARVPVDAPELDFDTPALRRHRRIRALKDRLASGMIGIGGISVIMAVLLICVYLIYEVLPLFERASIRPWQTAQQLSSAYVLADVKGSPLYITTEEQAEIGMEVTDAGEVVFFNAASGKIVQRHALPLPANTHITSFAQPAARGDTFAVGLSDGSALVLRDDYQVTYPNDQRLITPQLSFPFGDTPLQVQSDGQPLNYLALRDSDDALMLVGGHDANLAAVRFDKQTNLLTNEVSLTPTRFSLPQSNHRVQQVLILPGMQWIVAGEENGGLSVFDLRKADKPILSEQLSASKGDITSMTLLLGGQSVLVGDDQGTVSQWFLVRGEKKEWHLQRIRAFSRQGYKVDWIAPEQGRKGFAVAYDDGMVSLYNATAETNSVNRRLFEQSEPLLLGYAPRGNALLTVNSQHQLQLWAVDNEHPEVSWRSLWDKVWYEGYDHPDYIWQSSSAANDFEPKFSLTPLAFGTLKAALYAMLLATPLAICGAIYTAYFMAGGLRRKVKPLIELMEALPTVILGFFAGLFLAPFVEGHLPFIAMALVLIPVGVLLFAFAWAQLPGAIRHRLPEGFDALLLVPLILLLGWLCLSLSEPVELALFGGDARAFLTHQLGIDFDQRNALVVGLAMGFAVIPTIFSITEDAIFGVPRSLTYGSLALGATPWQTLVRVVLPTASPGIFSALMIGLGRAVGETMIVLMATGNTPIMDANIFEGMRTLAANIAVEMPESEVGSSHFRILFLAALVLFAFTFVMNTGAELIRQRLRKKYGSL</sequence>
<feature type="transmembrane region" description="Helical" evidence="5">
    <location>
        <begin position="32"/>
        <end position="57"/>
    </location>
</feature>
<feature type="transmembrane region" description="Helical" evidence="5">
    <location>
        <begin position="501"/>
        <end position="525"/>
    </location>
</feature>
<dbReference type="PROSITE" id="PS50928">
    <property type="entry name" value="ABC_TM1"/>
    <property type="match status" value="1"/>
</dbReference>
<feature type="transmembrane region" description="Helical" evidence="5">
    <location>
        <begin position="565"/>
        <end position="585"/>
    </location>
</feature>
<comment type="caution">
    <text evidence="7">The sequence shown here is derived from an EMBL/GenBank/DDBJ whole genome shotgun (WGS) entry which is preliminary data.</text>
</comment>
<evidence type="ECO:0000256" key="1">
    <source>
        <dbReference type="ARBA" id="ARBA00004651"/>
    </source>
</evidence>
<keyword evidence="4 5" id="KW-0472">Membrane</keyword>
<feature type="transmembrane region" description="Helical" evidence="5">
    <location>
        <begin position="467"/>
        <end position="489"/>
    </location>
</feature>
<accession>A0A2S5KUT6</accession>
<dbReference type="PANTHER" id="PTHR42727">
    <property type="entry name" value="PHOSPHATE TRANSPORT SYSTEM PERMEASE PROTEIN"/>
    <property type="match status" value="1"/>
</dbReference>
<dbReference type="SUPFAM" id="SSF161098">
    <property type="entry name" value="MetI-like"/>
    <property type="match status" value="2"/>
</dbReference>
<keyword evidence="3 5" id="KW-1133">Transmembrane helix</keyword>
<evidence type="ECO:0000256" key="2">
    <source>
        <dbReference type="ARBA" id="ARBA00022692"/>
    </source>
</evidence>
<dbReference type="EMBL" id="PRLP01000021">
    <property type="protein sequence ID" value="PPC78016.1"/>
    <property type="molecule type" value="Genomic_DNA"/>
</dbReference>
<dbReference type="AlphaFoldDB" id="A0A2S5KUT6"/>
<proteinExistence type="inferred from homology"/>
<dbReference type="GO" id="GO:0055085">
    <property type="term" value="P:transmembrane transport"/>
    <property type="evidence" value="ECO:0007669"/>
    <property type="project" value="InterPro"/>
</dbReference>
<name>A0A2S5KUT6_9PROT</name>
<feature type="domain" description="ABC transmembrane type-1" evidence="6">
    <location>
        <begin position="461"/>
        <end position="749"/>
    </location>
</feature>
<dbReference type="CDD" id="cd06261">
    <property type="entry name" value="TM_PBP2"/>
    <property type="match status" value="1"/>
</dbReference>
<reference evidence="7 8" key="1">
    <citation type="submission" date="2018-02" db="EMBL/GenBank/DDBJ databases">
        <title>novel marine gammaproteobacteria from coastal saline agro ecosystem.</title>
        <authorList>
            <person name="Krishnan R."/>
            <person name="Ramesh Kumar N."/>
        </authorList>
    </citation>
    <scope>NUCLEOTIDE SEQUENCE [LARGE SCALE GENOMIC DNA]</scope>
    <source>
        <strain evidence="7 8">228</strain>
    </source>
</reference>
<protein>
    <submittedName>
        <fullName evidence="7">Phosphate ABC transporter permease</fullName>
    </submittedName>
</protein>
<dbReference type="GO" id="GO:0005886">
    <property type="term" value="C:plasma membrane"/>
    <property type="evidence" value="ECO:0007669"/>
    <property type="project" value="UniProtKB-SubCell"/>
</dbReference>
<dbReference type="Gene3D" id="1.10.3720.10">
    <property type="entry name" value="MetI-like"/>
    <property type="match status" value="1"/>
</dbReference>
<gene>
    <name evidence="7" type="ORF">C4K68_07120</name>
</gene>
<feature type="transmembrane region" description="Helical" evidence="5">
    <location>
        <begin position="614"/>
        <end position="632"/>
    </location>
</feature>
<evidence type="ECO:0000256" key="4">
    <source>
        <dbReference type="ARBA" id="ARBA00023136"/>
    </source>
</evidence>
<dbReference type="OrthoDB" id="5290278at2"/>
<dbReference type="SUPFAM" id="SSF50998">
    <property type="entry name" value="Quinoprotein alcohol dehydrogenase-like"/>
    <property type="match status" value="1"/>
</dbReference>